<evidence type="ECO:0000256" key="5">
    <source>
        <dbReference type="ARBA" id="ARBA00023157"/>
    </source>
</evidence>
<dbReference type="Gene3D" id="3.30.1640.30">
    <property type="match status" value="1"/>
</dbReference>
<evidence type="ECO:0000313" key="9">
    <source>
        <dbReference type="Proteomes" id="UP001153709"/>
    </source>
</evidence>
<feature type="chain" id="PRO_5040194453" description="Clip domain-containing protein" evidence="6">
    <location>
        <begin position="18"/>
        <end position="87"/>
    </location>
</feature>
<keyword evidence="1" id="KW-0645">Protease</keyword>
<evidence type="ECO:0000256" key="6">
    <source>
        <dbReference type="SAM" id="SignalP"/>
    </source>
</evidence>
<evidence type="ECO:0000256" key="4">
    <source>
        <dbReference type="ARBA" id="ARBA00022825"/>
    </source>
</evidence>
<organism evidence="8 9">
    <name type="scientific">Diabrotica balteata</name>
    <name type="common">Banded cucumber beetle</name>
    <dbReference type="NCBI Taxonomy" id="107213"/>
    <lineage>
        <taxon>Eukaryota</taxon>
        <taxon>Metazoa</taxon>
        <taxon>Ecdysozoa</taxon>
        <taxon>Arthropoda</taxon>
        <taxon>Hexapoda</taxon>
        <taxon>Insecta</taxon>
        <taxon>Pterygota</taxon>
        <taxon>Neoptera</taxon>
        <taxon>Endopterygota</taxon>
        <taxon>Coleoptera</taxon>
        <taxon>Polyphaga</taxon>
        <taxon>Cucujiformia</taxon>
        <taxon>Chrysomeloidea</taxon>
        <taxon>Chrysomelidae</taxon>
        <taxon>Galerucinae</taxon>
        <taxon>Diabroticina</taxon>
        <taxon>Diabroticites</taxon>
        <taxon>Diabrotica</taxon>
    </lineage>
</organism>
<feature type="domain" description="Clip" evidence="7">
    <location>
        <begin position="23"/>
        <end position="78"/>
    </location>
</feature>
<accession>A0A9N9XBM2</accession>
<dbReference type="Proteomes" id="UP001153709">
    <property type="component" value="Chromosome 4"/>
</dbReference>
<name>A0A9N9XBM2_DIABA</name>
<proteinExistence type="predicted"/>
<evidence type="ECO:0000313" key="8">
    <source>
        <dbReference type="EMBL" id="CAG9832923.1"/>
    </source>
</evidence>
<dbReference type="PROSITE" id="PS51888">
    <property type="entry name" value="CLIP"/>
    <property type="match status" value="1"/>
</dbReference>
<keyword evidence="5" id="KW-1015">Disulfide bond</keyword>
<evidence type="ECO:0000259" key="7">
    <source>
        <dbReference type="PROSITE" id="PS51888"/>
    </source>
</evidence>
<evidence type="ECO:0000256" key="2">
    <source>
        <dbReference type="ARBA" id="ARBA00022729"/>
    </source>
</evidence>
<dbReference type="SMART" id="SM00680">
    <property type="entry name" value="CLIP"/>
    <property type="match status" value="1"/>
</dbReference>
<reference evidence="8" key="1">
    <citation type="submission" date="2022-01" db="EMBL/GenBank/DDBJ databases">
        <authorList>
            <person name="King R."/>
        </authorList>
    </citation>
    <scope>NUCLEOTIDE SEQUENCE</scope>
</reference>
<keyword evidence="9" id="KW-1185">Reference proteome</keyword>
<dbReference type="GO" id="GO:0008236">
    <property type="term" value="F:serine-type peptidase activity"/>
    <property type="evidence" value="ECO:0007669"/>
    <property type="project" value="UniProtKB-KW"/>
</dbReference>
<dbReference type="GO" id="GO:0006508">
    <property type="term" value="P:proteolysis"/>
    <property type="evidence" value="ECO:0007669"/>
    <property type="project" value="UniProtKB-KW"/>
</dbReference>
<dbReference type="Pfam" id="PF12032">
    <property type="entry name" value="CLIP"/>
    <property type="match status" value="1"/>
</dbReference>
<sequence>MMWLRFVLVSLFAISNALFIEEPCTTPKGQPGMCVYVQQCPSILAITTDFDTPMTMDTMDFLIESQCGNTDYIVKYCCSNIELEYQI</sequence>
<evidence type="ECO:0000256" key="3">
    <source>
        <dbReference type="ARBA" id="ARBA00022801"/>
    </source>
</evidence>
<dbReference type="AlphaFoldDB" id="A0A9N9XBM2"/>
<dbReference type="EMBL" id="OU898279">
    <property type="protein sequence ID" value="CAG9832923.1"/>
    <property type="molecule type" value="Genomic_DNA"/>
</dbReference>
<keyword evidence="4" id="KW-0720">Serine protease</keyword>
<keyword evidence="3" id="KW-0378">Hydrolase</keyword>
<keyword evidence="2 6" id="KW-0732">Signal</keyword>
<dbReference type="InterPro" id="IPR022700">
    <property type="entry name" value="CLIP"/>
</dbReference>
<protein>
    <recommendedName>
        <fullName evidence="7">Clip domain-containing protein</fullName>
    </recommendedName>
</protein>
<dbReference type="OrthoDB" id="6652883at2759"/>
<gene>
    <name evidence="8" type="ORF">DIABBA_LOCUS6364</name>
</gene>
<dbReference type="InterPro" id="IPR038565">
    <property type="entry name" value="CLIP_sf"/>
</dbReference>
<feature type="signal peptide" evidence="6">
    <location>
        <begin position="1"/>
        <end position="17"/>
    </location>
</feature>
<evidence type="ECO:0000256" key="1">
    <source>
        <dbReference type="ARBA" id="ARBA00022670"/>
    </source>
</evidence>